<keyword evidence="1" id="KW-0812">Transmembrane</keyword>
<evidence type="ECO:0008006" key="4">
    <source>
        <dbReference type="Google" id="ProtNLM"/>
    </source>
</evidence>
<name>A0AAI8C8E5_9FLAO</name>
<organism evidence="2 3">
    <name type="scientific">Myroides odoratimimus</name>
    <dbReference type="NCBI Taxonomy" id="76832"/>
    <lineage>
        <taxon>Bacteria</taxon>
        <taxon>Pseudomonadati</taxon>
        <taxon>Bacteroidota</taxon>
        <taxon>Flavobacteriia</taxon>
        <taxon>Flavobacteriales</taxon>
        <taxon>Flavobacteriaceae</taxon>
        <taxon>Myroides</taxon>
    </lineage>
</organism>
<protein>
    <recommendedName>
        <fullName evidence="4">Magnesium citrate secondary transporter</fullName>
    </recommendedName>
</protein>
<dbReference type="KEGG" id="mod:AS202_17780"/>
<feature type="transmembrane region" description="Helical" evidence="1">
    <location>
        <begin position="97"/>
        <end position="117"/>
    </location>
</feature>
<evidence type="ECO:0000256" key="1">
    <source>
        <dbReference type="SAM" id="Phobius"/>
    </source>
</evidence>
<keyword evidence="1" id="KW-1133">Transmembrane helix</keyword>
<sequence length="124" mass="14777">MKKTLFYIALCISVVIYVLQKSHIALPAWVNNYVNDFLTLPLALSICQYILRKLKKQADLLLPLSLILFVVLYYSVYFEWYLPQHNPRYTGDWLDCVMYFSGAGVFYLLNNTVLFRFRKENRYK</sequence>
<feature type="transmembrane region" description="Helical" evidence="1">
    <location>
        <begin position="30"/>
        <end position="51"/>
    </location>
</feature>
<gene>
    <name evidence="2" type="ORF">AS202_17780</name>
</gene>
<keyword evidence="1" id="KW-0472">Membrane</keyword>
<proteinExistence type="predicted"/>
<evidence type="ECO:0000313" key="2">
    <source>
        <dbReference type="EMBL" id="ALU27885.1"/>
    </source>
</evidence>
<dbReference type="EMBL" id="CP013690">
    <property type="protein sequence ID" value="ALU27885.1"/>
    <property type="molecule type" value="Genomic_DNA"/>
</dbReference>
<feature type="transmembrane region" description="Helical" evidence="1">
    <location>
        <begin position="58"/>
        <end position="77"/>
    </location>
</feature>
<dbReference type="Proteomes" id="UP000069030">
    <property type="component" value="Chromosome"/>
</dbReference>
<dbReference type="AlphaFoldDB" id="A0AAI8C8E5"/>
<reference evidence="2 3" key="1">
    <citation type="journal article" date="2016" name="J. Zhejiang Univ. Sci. B">
        <title>Antibiotic resistance mechanisms of Myroides sp.</title>
        <authorList>
            <person name="Hu S."/>
            <person name="Yuan S."/>
            <person name="Qu H."/>
            <person name="Jiang T."/>
            <person name="Zhou Y."/>
            <person name="Wang M."/>
            <person name="Ming D."/>
        </authorList>
    </citation>
    <scope>NUCLEOTIDE SEQUENCE [LARGE SCALE GENOMIC DNA]</scope>
    <source>
        <strain evidence="2 3">PR63039</strain>
    </source>
</reference>
<accession>A0AAI8C8E5</accession>
<dbReference type="RefSeq" id="WP_051133862.1">
    <property type="nucleotide sequence ID" value="NZ_BCMQ01000047.1"/>
</dbReference>
<evidence type="ECO:0000313" key="3">
    <source>
        <dbReference type="Proteomes" id="UP000069030"/>
    </source>
</evidence>